<feature type="transmembrane region" description="Helical" evidence="12">
    <location>
        <begin position="140"/>
        <end position="158"/>
    </location>
</feature>
<feature type="transmembrane region" description="Helical" evidence="12">
    <location>
        <begin position="439"/>
        <end position="458"/>
    </location>
</feature>
<sequence>MEGKNQTSITELILLGFADLSKLQTLLFVAFLAMYVLTLLGNIGIVTLIRIDPQLHTPMYLFISNLSFVDICYSSTVTPRALANFIVEKKTMSLIGCAIQFFSLGLLASAESFLLSVMAYDRYTAICNPLLYTSVMTQKVCIQLLGTAYIFSLTYSLVETGNIFSMSFCGSNEINHFYCDPLPLLKLSCSDTFLNEIIMRKNQTSITELILLGFADLSKLQTLLFVAFLAMYVLTLLGNIGIVTLIRIDPQLHTPMYFFISNLSFVDICYSSTVTPRALANFIVEKKSMSLIGCAIQFFSIGLLASAESFLLSVMAYDRYMAICNPLLYTSVMTQKVCIQLLGTAYIFSLTYSLVETGNIFSMSFCGSNEINHFYCDPLPLLKLSCSDTFLNEIILQTFASIVITLNTVAIFLSYFYIISAILKIRSATGRQKAFSTCASHFITVVLFFGTLVFMYAFPSSHSSLNKNRFISIVYTMVIPMVNPMIYSLRNNDVKQALKKLVDKKWNS</sequence>
<keyword evidence="10 11" id="KW-0807">Transducer</keyword>
<evidence type="ECO:0000256" key="2">
    <source>
        <dbReference type="ARBA" id="ARBA00022475"/>
    </source>
</evidence>
<keyword evidence="14" id="KW-1185">Reference proteome</keyword>
<feature type="transmembrane region" description="Helical" evidence="12">
    <location>
        <begin position="470"/>
        <end position="489"/>
    </location>
</feature>
<name>A0A6P7WYE3_9AMPH</name>
<dbReference type="InterPro" id="IPR000276">
    <property type="entry name" value="GPCR_Rhodpsn"/>
</dbReference>
<dbReference type="AlphaFoldDB" id="A0A6P7WYE3"/>
<evidence type="ECO:0000256" key="1">
    <source>
        <dbReference type="ARBA" id="ARBA00004651"/>
    </source>
</evidence>
<feature type="transmembrane region" description="Helical" evidence="12">
    <location>
        <begin position="26"/>
        <end position="48"/>
    </location>
</feature>
<dbReference type="FunFam" id="1.20.1070.10:FF:000003">
    <property type="entry name" value="Olfactory receptor"/>
    <property type="match status" value="1"/>
</dbReference>
<feature type="transmembrane region" description="Helical" evidence="12">
    <location>
        <begin position="60"/>
        <end position="78"/>
    </location>
</feature>
<dbReference type="Proteomes" id="UP000515156">
    <property type="component" value="Chromosome 1"/>
</dbReference>
<dbReference type="GO" id="GO:0004930">
    <property type="term" value="F:G protein-coupled receptor activity"/>
    <property type="evidence" value="ECO:0007669"/>
    <property type="project" value="UniProtKB-KW"/>
</dbReference>
<dbReference type="PROSITE" id="PS50262">
    <property type="entry name" value="G_PROTEIN_RECEP_F1_2"/>
    <property type="match status" value="2"/>
</dbReference>
<dbReference type="PRINTS" id="PR00245">
    <property type="entry name" value="OLFACTORYR"/>
</dbReference>
<keyword evidence="4 11" id="KW-0812">Transmembrane</keyword>
<dbReference type="PANTHER" id="PTHR48018">
    <property type="entry name" value="OLFACTORY RECEPTOR"/>
    <property type="match status" value="1"/>
</dbReference>
<dbReference type="PRINTS" id="PR00237">
    <property type="entry name" value="GPCRRHODOPSN"/>
</dbReference>
<reference evidence="15" key="1">
    <citation type="submission" date="2025-08" db="UniProtKB">
        <authorList>
            <consortium name="RefSeq"/>
        </authorList>
    </citation>
    <scope>IDENTIFICATION</scope>
</reference>
<comment type="subcellular location">
    <subcellularLocation>
        <location evidence="1">Cell membrane</location>
        <topology evidence="1">Multi-pass membrane protein</topology>
    </subcellularLocation>
</comment>
<dbReference type="PROSITE" id="PS00237">
    <property type="entry name" value="G_PROTEIN_RECEP_F1_1"/>
    <property type="match status" value="1"/>
</dbReference>
<dbReference type="Pfam" id="PF13853">
    <property type="entry name" value="7tm_4"/>
    <property type="match status" value="2"/>
</dbReference>
<feature type="transmembrane region" description="Helical" evidence="12">
    <location>
        <begin position="223"/>
        <end position="245"/>
    </location>
</feature>
<evidence type="ECO:0000256" key="12">
    <source>
        <dbReference type="SAM" id="Phobius"/>
    </source>
</evidence>
<keyword evidence="6 12" id="KW-1133">Transmembrane helix</keyword>
<dbReference type="CDD" id="cd15230">
    <property type="entry name" value="7tmA_OR5-like"/>
    <property type="match status" value="1"/>
</dbReference>
<dbReference type="FunCoup" id="A0A6P7WYE3">
    <property type="interactions" value="404"/>
</dbReference>
<evidence type="ECO:0000256" key="10">
    <source>
        <dbReference type="ARBA" id="ARBA00023224"/>
    </source>
</evidence>
<dbReference type="KEGG" id="muo:115460546"/>
<keyword evidence="3" id="KW-0716">Sensory transduction</keyword>
<feature type="transmembrane region" description="Helical" evidence="12">
    <location>
        <begin position="257"/>
        <end position="275"/>
    </location>
</feature>
<organism evidence="14 15">
    <name type="scientific">Microcaecilia unicolor</name>
    <dbReference type="NCBI Taxonomy" id="1415580"/>
    <lineage>
        <taxon>Eukaryota</taxon>
        <taxon>Metazoa</taxon>
        <taxon>Chordata</taxon>
        <taxon>Craniata</taxon>
        <taxon>Vertebrata</taxon>
        <taxon>Euteleostomi</taxon>
        <taxon>Amphibia</taxon>
        <taxon>Gymnophiona</taxon>
        <taxon>Siphonopidae</taxon>
        <taxon>Microcaecilia</taxon>
    </lineage>
</organism>
<keyword evidence="2" id="KW-1003">Cell membrane</keyword>
<feature type="transmembrane region" description="Helical" evidence="12">
    <location>
        <begin position="394"/>
        <end position="418"/>
    </location>
</feature>
<dbReference type="RefSeq" id="XP_030046171.1">
    <property type="nucleotide sequence ID" value="XM_030190311.1"/>
</dbReference>
<dbReference type="GeneID" id="115460546"/>
<dbReference type="SUPFAM" id="SSF81321">
    <property type="entry name" value="Family A G protein-coupled receptor-like"/>
    <property type="match status" value="2"/>
</dbReference>
<evidence type="ECO:0000259" key="13">
    <source>
        <dbReference type="PROSITE" id="PS50262"/>
    </source>
</evidence>
<accession>A0A6P7WYE3</accession>
<evidence type="ECO:0000256" key="3">
    <source>
        <dbReference type="ARBA" id="ARBA00022606"/>
    </source>
</evidence>
<evidence type="ECO:0000256" key="8">
    <source>
        <dbReference type="ARBA" id="ARBA00023136"/>
    </source>
</evidence>
<evidence type="ECO:0000256" key="9">
    <source>
        <dbReference type="ARBA" id="ARBA00023170"/>
    </source>
</evidence>
<evidence type="ECO:0000256" key="5">
    <source>
        <dbReference type="ARBA" id="ARBA00022725"/>
    </source>
</evidence>
<dbReference type="Gene3D" id="1.20.1070.10">
    <property type="entry name" value="Rhodopsin 7-helix transmembrane proteins"/>
    <property type="match status" value="2"/>
</dbReference>
<keyword evidence="8 12" id="KW-0472">Membrane</keyword>
<evidence type="ECO:0000313" key="15">
    <source>
        <dbReference type="RefSeq" id="XP_030046171.1"/>
    </source>
</evidence>
<feature type="domain" description="G-protein coupled receptors family 1 profile" evidence="13">
    <location>
        <begin position="238"/>
        <end position="487"/>
    </location>
</feature>
<dbReference type="InParanoid" id="A0A6P7WYE3"/>
<dbReference type="GO" id="GO:0004984">
    <property type="term" value="F:olfactory receptor activity"/>
    <property type="evidence" value="ECO:0007669"/>
    <property type="project" value="InterPro"/>
</dbReference>
<evidence type="ECO:0000313" key="14">
    <source>
        <dbReference type="Proteomes" id="UP000515156"/>
    </source>
</evidence>
<protein>
    <submittedName>
        <fullName evidence="15">Olfactory receptor 1020-like</fullName>
    </submittedName>
</protein>
<keyword evidence="5" id="KW-0552">Olfaction</keyword>
<evidence type="ECO:0000256" key="7">
    <source>
        <dbReference type="ARBA" id="ARBA00023040"/>
    </source>
</evidence>
<dbReference type="OrthoDB" id="9975554at2759"/>
<comment type="similarity">
    <text evidence="11">Belongs to the G-protein coupled receptor 1 family.</text>
</comment>
<evidence type="ECO:0000256" key="11">
    <source>
        <dbReference type="RuleBase" id="RU000688"/>
    </source>
</evidence>
<feature type="transmembrane region" description="Helical" evidence="12">
    <location>
        <begin position="98"/>
        <end position="120"/>
    </location>
</feature>
<dbReference type="InterPro" id="IPR000725">
    <property type="entry name" value="Olfact_rcpt"/>
</dbReference>
<feature type="domain" description="G-protein coupled receptors family 1 profile" evidence="13">
    <location>
        <begin position="41"/>
        <end position="236"/>
    </location>
</feature>
<proteinExistence type="inferred from homology"/>
<dbReference type="GO" id="GO:0005886">
    <property type="term" value="C:plasma membrane"/>
    <property type="evidence" value="ECO:0007669"/>
    <property type="project" value="UniProtKB-SubCell"/>
</dbReference>
<feature type="transmembrane region" description="Helical" evidence="12">
    <location>
        <begin position="337"/>
        <end position="355"/>
    </location>
</feature>
<keyword evidence="7 11" id="KW-0297">G-protein coupled receptor</keyword>
<evidence type="ECO:0000256" key="6">
    <source>
        <dbReference type="ARBA" id="ARBA00022989"/>
    </source>
</evidence>
<keyword evidence="9 11" id="KW-0675">Receptor</keyword>
<gene>
    <name evidence="15" type="primary">LOC115460546</name>
</gene>
<dbReference type="FunFam" id="1.20.1070.10:FF:000004">
    <property type="entry name" value="Olfactory receptor"/>
    <property type="match status" value="1"/>
</dbReference>
<feature type="transmembrane region" description="Helical" evidence="12">
    <location>
        <begin position="295"/>
        <end position="317"/>
    </location>
</feature>
<evidence type="ECO:0000256" key="4">
    <source>
        <dbReference type="ARBA" id="ARBA00022692"/>
    </source>
</evidence>
<dbReference type="InterPro" id="IPR017452">
    <property type="entry name" value="GPCR_Rhodpsn_7TM"/>
</dbReference>